<organism evidence="1 2">
    <name type="scientific">Paenibacillus konkukensis</name>
    <dbReference type="NCBI Taxonomy" id="2020716"/>
    <lineage>
        <taxon>Bacteria</taxon>
        <taxon>Bacillati</taxon>
        <taxon>Bacillota</taxon>
        <taxon>Bacilli</taxon>
        <taxon>Bacillales</taxon>
        <taxon>Paenibacillaceae</taxon>
        <taxon>Paenibacillus</taxon>
    </lineage>
</organism>
<protein>
    <recommendedName>
        <fullName evidence="3">Amidase</fullName>
    </recommendedName>
</protein>
<reference evidence="1" key="2">
    <citation type="journal article" date="2021" name="J Anim Sci Technol">
        <title>Complete genome sequence of Paenibacillus konkukensis sp. nov. SK3146 as a potential probiotic strain.</title>
        <authorList>
            <person name="Jung H.I."/>
            <person name="Park S."/>
            <person name="Niu K.M."/>
            <person name="Lee S.W."/>
            <person name="Kothari D."/>
            <person name="Yi K.J."/>
            <person name="Kim S.K."/>
        </authorList>
    </citation>
    <scope>NUCLEOTIDE SEQUENCE</scope>
    <source>
        <strain evidence="1">SK3146</strain>
    </source>
</reference>
<keyword evidence="2" id="KW-1185">Reference proteome</keyword>
<dbReference type="Proteomes" id="UP001057134">
    <property type="component" value="Chromosome"/>
</dbReference>
<name>A0ABY4RK43_9BACL</name>
<reference evidence="1" key="1">
    <citation type="submission" date="2018-02" db="EMBL/GenBank/DDBJ databases">
        <authorList>
            <person name="Kim S.-K."/>
            <person name="Jung H.-I."/>
            <person name="Lee S.-W."/>
        </authorList>
    </citation>
    <scope>NUCLEOTIDE SEQUENCE</scope>
    <source>
        <strain evidence="1">SK3146</strain>
    </source>
</reference>
<sequence length="310" mass="35280">MKKIRWLKRSRRTGKIILSCIVAFQALAFLPSPLPSKLQLTGVVQAAEPMVVSTWMWNPYAIDEGNTLEMLTERRVNRVYLFIDTDYPESYYSRFIREAKARGIAVHALSGAPNWVLPEHNKKMYDFIYWVKQYNSRVQPDERFAGIHLDVEPYVLPEWRNDPDAVMGLWMDTVSGFREEVKSDSDLTVGMDMPVWLEHFQVRDGYGGRTTLSDWFLRRMDQVTLMAYVDNADGIEESVRTELNEADQAGVPVLVAIDTVDSGEAGGSFYDKGQAAMSGELGSMISKVSGHASFRGYSIHDWDSWLKLGE</sequence>
<dbReference type="SUPFAM" id="SSF51445">
    <property type="entry name" value="(Trans)glycosidases"/>
    <property type="match status" value="1"/>
</dbReference>
<gene>
    <name evidence="1" type="ORF">SK3146_01665</name>
</gene>
<dbReference type="InterPro" id="IPR017853">
    <property type="entry name" value="GH"/>
</dbReference>
<dbReference type="EMBL" id="CP027059">
    <property type="protein sequence ID" value="UQZ82508.1"/>
    <property type="molecule type" value="Genomic_DNA"/>
</dbReference>
<accession>A0ABY4RK43</accession>
<proteinExistence type="predicted"/>
<evidence type="ECO:0000313" key="2">
    <source>
        <dbReference type="Proteomes" id="UP001057134"/>
    </source>
</evidence>
<evidence type="ECO:0008006" key="3">
    <source>
        <dbReference type="Google" id="ProtNLM"/>
    </source>
</evidence>
<dbReference type="RefSeq" id="WP_249864640.1">
    <property type="nucleotide sequence ID" value="NZ_CP027059.1"/>
</dbReference>
<evidence type="ECO:0000313" key="1">
    <source>
        <dbReference type="EMBL" id="UQZ82508.1"/>
    </source>
</evidence>